<dbReference type="RefSeq" id="WP_066718303.1">
    <property type="nucleotide sequence ID" value="NZ_JBHSLU010000046.1"/>
</dbReference>
<feature type="signal peptide" evidence="1">
    <location>
        <begin position="1"/>
        <end position="23"/>
    </location>
</feature>
<comment type="caution">
    <text evidence="2">The sequence shown here is derived from an EMBL/GenBank/DDBJ whole genome shotgun (WGS) entry which is preliminary data.</text>
</comment>
<name>A0ABW0P1L4_9HYPH</name>
<evidence type="ECO:0000313" key="3">
    <source>
        <dbReference type="Proteomes" id="UP001596060"/>
    </source>
</evidence>
<gene>
    <name evidence="2" type="ORF">ACFPN9_15170</name>
</gene>
<feature type="chain" id="PRO_5045731836" evidence="1">
    <location>
        <begin position="24"/>
        <end position="191"/>
    </location>
</feature>
<dbReference type="Proteomes" id="UP001596060">
    <property type="component" value="Unassembled WGS sequence"/>
</dbReference>
<proteinExistence type="predicted"/>
<evidence type="ECO:0000256" key="1">
    <source>
        <dbReference type="SAM" id="SignalP"/>
    </source>
</evidence>
<keyword evidence="1" id="KW-0732">Signal</keyword>
<protein>
    <submittedName>
        <fullName evidence="2">Uncharacterized protein</fullName>
    </submittedName>
</protein>
<keyword evidence="3" id="KW-1185">Reference proteome</keyword>
<reference evidence="3" key="1">
    <citation type="journal article" date="2019" name="Int. J. Syst. Evol. Microbiol.">
        <title>The Global Catalogue of Microorganisms (GCM) 10K type strain sequencing project: providing services to taxonomists for standard genome sequencing and annotation.</title>
        <authorList>
            <consortium name="The Broad Institute Genomics Platform"/>
            <consortium name="The Broad Institute Genome Sequencing Center for Infectious Disease"/>
            <person name="Wu L."/>
            <person name="Ma J."/>
        </authorList>
    </citation>
    <scope>NUCLEOTIDE SEQUENCE [LARGE SCALE GENOMIC DNA]</scope>
    <source>
        <strain evidence="3">CCUG 43117</strain>
    </source>
</reference>
<dbReference type="EMBL" id="JBHSLU010000046">
    <property type="protein sequence ID" value="MFC5506596.1"/>
    <property type="molecule type" value="Genomic_DNA"/>
</dbReference>
<accession>A0ABW0P1L4</accession>
<sequence length="191" mass="20480">MRTFGRPALAALLSVPSALSAGATEYRLAFPEETEACFIRRYDRTHLAANPAQSVAEIVIARDRAALRREAIDGPEAPQLALAVSARLRGSGRVGPEPLDCHGLRAWEVGEGGRERLQCASACGRGDVDILVEGPNRLVLRIGGTVEGQHLPHAIGIGRSCSRESDVVWLGDKAADRVFVLERAPAARCRP</sequence>
<organism evidence="2 3">
    <name type="scientific">Bosea massiliensis</name>
    <dbReference type="NCBI Taxonomy" id="151419"/>
    <lineage>
        <taxon>Bacteria</taxon>
        <taxon>Pseudomonadati</taxon>
        <taxon>Pseudomonadota</taxon>
        <taxon>Alphaproteobacteria</taxon>
        <taxon>Hyphomicrobiales</taxon>
        <taxon>Boseaceae</taxon>
        <taxon>Bosea</taxon>
    </lineage>
</organism>
<evidence type="ECO:0000313" key="2">
    <source>
        <dbReference type="EMBL" id="MFC5506596.1"/>
    </source>
</evidence>